<dbReference type="Proteomes" id="UP001055072">
    <property type="component" value="Unassembled WGS sequence"/>
</dbReference>
<keyword evidence="2" id="KW-1185">Reference proteome</keyword>
<evidence type="ECO:0000313" key="1">
    <source>
        <dbReference type="EMBL" id="KAI0084852.1"/>
    </source>
</evidence>
<dbReference type="EMBL" id="MU274937">
    <property type="protein sequence ID" value="KAI0084852.1"/>
    <property type="molecule type" value="Genomic_DNA"/>
</dbReference>
<accession>A0ACB8TS04</accession>
<reference evidence="1" key="1">
    <citation type="journal article" date="2021" name="Environ. Microbiol.">
        <title>Gene family expansions and transcriptome signatures uncover fungal adaptations to wood decay.</title>
        <authorList>
            <person name="Hage H."/>
            <person name="Miyauchi S."/>
            <person name="Viragh M."/>
            <person name="Drula E."/>
            <person name="Min B."/>
            <person name="Chaduli D."/>
            <person name="Navarro D."/>
            <person name="Favel A."/>
            <person name="Norest M."/>
            <person name="Lesage-Meessen L."/>
            <person name="Balint B."/>
            <person name="Merenyi Z."/>
            <person name="de Eugenio L."/>
            <person name="Morin E."/>
            <person name="Martinez A.T."/>
            <person name="Baldrian P."/>
            <person name="Stursova M."/>
            <person name="Martinez M.J."/>
            <person name="Novotny C."/>
            <person name="Magnuson J.K."/>
            <person name="Spatafora J.W."/>
            <person name="Maurice S."/>
            <person name="Pangilinan J."/>
            <person name="Andreopoulos W."/>
            <person name="LaButti K."/>
            <person name="Hundley H."/>
            <person name="Na H."/>
            <person name="Kuo A."/>
            <person name="Barry K."/>
            <person name="Lipzen A."/>
            <person name="Henrissat B."/>
            <person name="Riley R."/>
            <person name="Ahrendt S."/>
            <person name="Nagy L.G."/>
            <person name="Grigoriev I.V."/>
            <person name="Martin F."/>
            <person name="Rosso M.N."/>
        </authorList>
    </citation>
    <scope>NUCLEOTIDE SEQUENCE</scope>
    <source>
        <strain evidence="1">CBS 384.51</strain>
    </source>
</reference>
<protein>
    <submittedName>
        <fullName evidence="1">Uncharacterized protein</fullName>
    </submittedName>
</protein>
<sequence>MSKGNLKIKNEPTCQIIGHPRKPLEEPAHLAALGTWAIERPGNPMVRAIEAGKHRAYLPVIPTAGEYIPPPWLMGIDGWKELMDEAQAIAPMPWHKPILTDGRPSPATFEGYEAGSQWMWARALRKTDRRFAPDYTGKEFAGLADPVCPLTTVPTSQPVPSTSADEVALAGKKRSSADEDDEWHKVTRLRLSGGDEREREVSFVRGSSSRKGSLASWESDDCTSP</sequence>
<name>A0ACB8TS04_9APHY</name>
<proteinExistence type="predicted"/>
<gene>
    <name evidence="1" type="ORF">BDY19DRAFT_968456</name>
</gene>
<evidence type="ECO:0000313" key="2">
    <source>
        <dbReference type="Proteomes" id="UP001055072"/>
    </source>
</evidence>
<comment type="caution">
    <text evidence="1">The sequence shown here is derived from an EMBL/GenBank/DDBJ whole genome shotgun (WGS) entry which is preliminary data.</text>
</comment>
<organism evidence="1 2">
    <name type="scientific">Irpex rosettiformis</name>
    <dbReference type="NCBI Taxonomy" id="378272"/>
    <lineage>
        <taxon>Eukaryota</taxon>
        <taxon>Fungi</taxon>
        <taxon>Dikarya</taxon>
        <taxon>Basidiomycota</taxon>
        <taxon>Agaricomycotina</taxon>
        <taxon>Agaricomycetes</taxon>
        <taxon>Polyporales</taxon>
        <taxon>Irpicaceae</taxon>
        <taxon>Irpex</taxon>
    </lineage>
</organism>